<dbReference type="AlphaFoldDB" id="A0A916BCG0"/>
<proteinExistence type="predicted"/>
<comment type="caution">
    <text evidence="1">The sequence shown here is derived from an EMBL/GenBank/DDBJ whole genome shotgun (WGS) entry which is preliminary data.</text>
</comment>
<accession>A0A916BCG0</accession>
<dbReference type="SUPFAM" id="SSF48295">
    <property type="entry name" value="TrpR-like"/>
    <property type="match status" value="1"/>
</dbReference>
<organism evidence="1 2">
    <name type="scientific">Candidatus Nitrotoga fabula</name>
    <dbReference type="NCBI Taxonomy" id="2182327"/>
    <lineage>
        <taxon>Bacteria</taxon>
        <taxon>Pseudomonadati</taxon>
        <taxon>Pseudomonadota</taxon>
        <taxon>Betaproteobacteria</taxon>
        <taxon>Nitrosomonadales</taxon>
        <taxon>Gallionellaceae</taxon>
        <taxon>Candidatus Nitrotoga</taxon>
    </lineage>
</organism>
<dbReference type="RefSeq" id="WP_213035248.1">
    <property type="nucleotide sequence ID" value="NZ_CAJNBL010000005.1"/>
</dbReference>
<evidence type="ECO:0000313" key="1">
    <source>
        <dbReference type="EMBL" id="CAE6696370.1"/>
    </source>
</evidence>
<evidence type="ECO:0008006" key="3">
    <source>
        <dbReference type="Google" id="ProtNLM"/>
    </source>
</evidence>
<evidence type="ECO:0000313" key="2">
    <source>
        <dbReference type="Proteomes" id="UP000675882"/>
    </source>
</evidence>
<name>A0A916BCG0_9PROT</name>
<reference evidence="1" key="1">
    <citation type="submission" date="2021-02" db="EMBL/GenBank/DDBJ databases">
        <authorList>
            <person name="Han P."/>
        </authorList>
    </citation>
    <scope>NUCLEOTIDE SEQUENCE</scope>
    <source>
        <strain evidence="1">Candidatus Nitrotoga sp. ZN8</strain>
    </source>
</reference>
<dbReference type="EMBL" id="CAJNBL010000005">
    <property type="protein sequence ID" value="CAE6696370.1"/>
    <property type="molecule type" value="Genomic_DNA"/>
</dbReference>
<dbReference type="Proteomes" id="UP000675882">
    <property type="component" value="Unassembled WGS sequence"/>
</dbReference>
<keyword evidence="2" id="KW-1185">Reference proteome</keyword>
<dbReference type="GO" id="GO:0043565">
    <property type="term" value="F:sequence-specific DNA binding"/>
    <property type="evidence" value="ECO:0007669"/>
    <property type="project" value="InterPro"/>
</dbReference>
<dbReference type="Pfam" id="PF13384">
    <property type="entry name" value="HTH_23"/>
    <property type="match status" value="1"/>
</dbReference>
<gene>
    <name evidence="1" type="ORF">NTGZN8_130232</name>
</gene>
<dbReference type="InterPro" id="IPR010921">
    <property type="entry name" value="Trp_repressor/repl_initiator"/>
</dbReference>
<protein>
    <recommendedName>
        <fullName evidence="3">Transposase</fullName>
    </recommendedName>
</protein>
<sequence>MRQLELGYGVRGWQRIKRYAARIETITENAAGRLEALRFWDKHGLEAVLDFHKVSRCTLYNWRRQYLESGDKVARRSNAAPGRGQTLY</sequence>